<dbReference type="SMART" id="SM00332">
    <property type="entry name" value="PP2Cc"/>
    <property type="match status" value="1"/>
</dbReference>
<sequence>MISKFSTSYAITHRGAVRQLNEDAHVEINSHNLWVVADGMGGHEAGEVASQLVVDVLRAKIEELPLEKLEVSHIVEAIEDANRQLNEYSAQYLGSKTAGSTVTALFLKNNKYYVLWVGDSRAYMLRDGQLRQISRDHSQVNDLIDEGIISVEEAKTHPLSNVITRAVGVTEEVKVDVIQNEVKTGDIFLLCSDGLTGELSDEDICLSLEPSSIIDSGMALMHSSLVRGARDNVTCILIKYDESYAGNNSETFNIQDEATIPLFSR</sequence>
<reference evidence="2" key="1">
    <citation type="journal article" date="2015" name="Nature">
        <title>Complex archaea that bridge the gap between prokaryotes and eukaryotes.</title>
        <authorList>
            <person name="Spang A."/>
            <person name="Saw J.H."/>
            <person name="Jorgensen S.L."/>
            <person name="Zaremba-Niedzwiedzka K."/>
            <person name="Martijn J."/>
            <person name="Lind A.E."/>
            <person name="van Eijk R."/>
            <person name="Schleper C."/>
            <person name="Guy L."/>
            <person name="Ettema T.J."/>
        </authorList>
    </citation>
    <scope>NUCLEOTIDE SEQUENCE</scope>
</reference>
<evidence type="ECO:0000259" key="1">
    <source>
        <dbReference type="PROSITE" id="PS51746"/>
    </source>
</evidence>
<evidence type="ECO:0000313" key="2">
    <source>
        <dbReference type="EMBL" id="KKL63940.1"/>
    </source>
</evidence>
<proteinExistence type="predicted"/>
<dbReference type="SUPFAM" id="SSF81606">
    <property type="entry name" value="PP2C-like"/>
    <property type="match status" value="1"/>
</dbReference>
<organism evidence="2">
    <name type="scientific">marine sediment metagenome</name>
    <dbReference type="NCBI Taxonomy" id="412755"/>
    <lineage>
        <taxon>unclassified sequences</taxon>
        <taxon>metagenomes</taxon>
        <taxon>ecological metagenomes</taxon>
    </lineage>
</organism>
<dbReference type="Gene3D" id="3.60.40.10">
    <property type="entry name" value="PPM-type phosphatase domain"/>
    <property type="match status" value="1"/>
</dbReference>
<accession>A0A0F9G309</accession>
<protein>
    <recommendedName>
        <fullName evidence="1">PPM-type phosphatase domain-containing protein</fullName>
    </recommendedName>
</protein>
<dbReference type="InterPro" id="IPR015655">
    <property type="entry name" value="PP2C"/>
</dbReference>
<dbReference type="InterPro" id="IPR001932">
    <property type="entry name" value="PPM-type_phosphatase-like_dom"/>
</dbReference>
<name>A0A0F9G309_9ZZZZ</name>
<dbReference type="PANTHER" id="PTHR13832:SF827">
    <property type="entry name" value="PROTEIN PHOSPHATASE 1L"/>
    <property type="match status" value="1"/>
</dbReference>
<comment type="caution">
    <text evidence="2">The sequence shown here is derived from an EMBL/GenBank/DDBJ whole genome shotgun (WGS) entry which is preliminary data.</text>
</comment>
<dbReference type="InterPro" id="IPR036457">
    <property type="entry name" value="PPM-type-like_dom_sf"/>
</dbReference>
<dbReference type="Pfam" id="PF13672">
    <property type="entry name" value="PP2C_2"/>
    <property type="match status" value="1"/>
</dbReference>
<gene>
    <name evidence="2" type="ORF">LCGC14_2170080</name>
</gene>
<dbReference type="EMBL" id="LAZR01027999">
    <property type="protein sequence ID" value="KKL63940.1"/>
    <property type="molecule type" value="Genomic_DNA"/>
</dbReference>
<dbReference type="GO" id="GO:0004722">
    <property type="term" value="F:protein serine/threonine phosphatase activity"/>
    <property type="evidence" value="ECO:0007669"/>
    <property type="project" value="InterPro"/>
</dbReference>
<dbReference type="PANTHER" id="PTHR13832">
    <property type="entry name" value="PROTEIN PHOSPHATASE 2C"/>
    <property type="match status" value="1"/>
</dbReference>
<dbReference type="CDD" id="cd00143">
    <property type="entry name" value="PP2Cc"/>
    <property type="match status" value="1"/>
</dbReference>
<dbReference type="SMART" id="SM00331">
    <property type="entry name" value="PP2C_SIG"/>
    <property type="match status" value="1"/>
</dbReference>
<feature type="domain" description="PPM-type phosphatase" evidence="1">
    <location>
        <begin position="8"/>
        <end position="240"/>
    </location>
</feature>
<dbReference type="AlphaFoldDB" id="A0A0F9G309"/>
<dbReference type="PROSITE" id="PS51746">
    <property type="entry name" value="PPM_2"/>
    <property type="match status" value="1"/>
</dbReference>